<reference evidence="3" key="1">
    <citation type="journal article" date="2014" name="BMC Genomics">
        <title>Genome characteristics reveal the impact of lichenization on lichen-forming fungus Endocarpon pusillum Hedwig (Verrucariales, Ascomycota).</title>
        <authorList>
            <person name="Wang Y.-Y."/>
            <person name="Liu B."/>
            <person name="Zhang X.-Y."/>
            <person name="Zhou Q.-M."/>
            <person name="Zhang T."/>
            <person name="Li H."/>
            <person name="Yu Y.-F."/>
            <person name="Zhang X.-L."/>
            <person name="Hao X.-Y."/>
            <person name="Wang M."/>
            <person name="Wang L."/>
            <person name="Wei J.-C."/>
        </authorList>
    </citation>
    <scope>NUCLEOTIDE SEQUENCE [LARGE SCALE GENOMIC DNA]</scope>
    <source>
        <strain evidence="3">Z07020 / HMAS-L-300199</strain>
    </source>
</reference>
<dbReference type="eggNOG" id="ENOG502STH4">
    <property type="taxonomic scope" value="Eukaryota"/>
</dbReference>
<dbReference type="Gene3D" id="3.30.710.10">
    <property type="entry name" value="Potassium Channel Kv1.1, Chain A"/>
    <property type="match status" value="1"/>
</dbReference>
<dbReference type="HOGENOM" id="CLU_1261505_0_0_1"/>
<dbReference type="PROSITE" id="PS50097">
    <property type="entry name" value="BTB"/>
    <property type="match status" value="1"/>
</dbReference>
<accession>U1GF81</accession>
<dbReference type="PANTHER" id="PTHR47843">
    <property type="entry name" value="BTB DOMAIN-CONTAINING PROTEIN-RELATED"/>
    <property type="match status" value="1"/>
</dbReference>
<organism evidence="2 3">
    <name type="scientific">Endocarpon pusillum (strain Z07020 / HMAS-L-300199)</name>
    <name type="common">Lichen-forming fungus</name>
    <dbReference type="NCBI Taxonomy" id="1263415"/>
    <lineage>
        <taxon>Eukaryota</taxon>
        <taxon>Fungi</taxon>
        <taxon>Dikarya</taxon>
        <taxon>Ascomycota</taxon>
        <taxon>Pezizomycotina</taxon>
        <taxon>Eurotiomycetes</taxon>
        <taxon>Chaetothyriomycetidae</taxon>
        <taxon>Verrucariales</taxon>
        <taxon>Verrucariaceae</taxon>
        <taxon>Endocarpon</taxon>
    </lineage>
</organism>
<dbReference type="Proteomes" id="UP000019373">
    <property type="component" value="Unassembled WGS sequence"/>
</dbReference>
<evidence type="ECO:0000313" key="2">
    <source>
        <dbReference type="EMBL" id="ERF70748.1"/>
    </source>
</evidence>
<dbReference type="AlphaFoldDB" id="U1GF81"/>
<dbReference type="EMBL" id="KE721293">
    <property type="protein sequence ID" value="ERF70748.1"/>
    <property type="molecule type" value="Genomic_DNA"/>
</dbReference>
<keyword evidence="3" id="KW-1185">Reference proteome</keyword>
<evidence type="ECO:0000313" key="3">
    <source>
        <dbReference type="Proteomes" id="UP000019373"/>
    </source>
</evidence>
<gene>
    <name evidence="2" type="ORF">EPUS_05100</name>
</gene>
<sequence length="219" mass="24987">MATETARKRLRFNDMGTVTTIYVGPEEEIFIIHSSFLTEASAFFKAAITGNFKEATANAIKLPEECVETFEHFVRWLYRGCRDELIPTNDLSICGARIKNIIDLYVFADKIGCQELKQVMVRELYLLVLKSGSLCYPLDSVGYLYSRPITAEPLREITVAFYVWYINIESFEANEDVGELLVKAPEFAKEVLIEMSRRYGKKKATNPLEKGVDHFLGKT</sequence>
<evidence type="ECO:0000259" key="1">
    <source>
        <dbReference type="PROSITE" id="PS50097"/>
    </source>
</evidence>
<dbReference type="PANTHER" id="PTHR47843:SF2">
    <property type="entry name" value="BTB DOMAIN-CONTAINING PROTEIN"/>
    <property type="match status" value="1"/>
</dbReference>
<dbReference type="RefSeq" id="XP_007803614.1">
    <property type="nucleotide sequence ID" value="XM_007805423.1"/>
</dbReference>
<dbReference type="OrthoDB" id="1022638at2759"/>
<dbReference type="InterPro" id="IPR000210">
    <property type="entry name" value="BTB/POZ_dom"/>
</dbReference>
<protein>
    <recommendedName>
        <fullName evidence="1">BTB domain-containing protein</fullName>
    </recommendedName>
</protein>
<dbReference type="CDD" id="cd18186">
    <property type="entry name" value="BTB_POZ_ZBTB_KLHL-like"/>
    <property type="match status" value="1"/>
</dbReference>
<name>U1GF81_ENDPU</name>
<dbReference type="OMA" id="HVIHASS"/>
<dbReference type="GeneID" id="19240053"/>
<dbReference type="Pfam" id="PF00651">
    <property type="entry name" value="BTB"/>
    <property type="match status" value="1"/>
</dbReference>
<dbReference type="SUPFAM" id="SSF54695">
    <property type="entry name" value="POZ domain"/>
    <property type="match status" value="1"/>
</dbReference>
<feature type="domain" description="BTB" evidence="1">
    <location>
        <begin position="17"/>
        <end position="80"/>
    </location>
</feature>
<dbReference type="InterPro" id="IPR011333">
    <property type="entry name" value="SKP1/BTB/POZ_sf"/>
</dbReference>
<proteinExistence type="predicted"/>